<gene>
    <name evidence="2" type="ORF">F2Q68_00041128</name>
</gene>
<evidence type="ECO:0000313" key="2">
    <source>
        <dbReference type="EMBL" id="KAF2620381.1"/>
    </source>
</evidence>
<dbReference type="Proteomes" id="UP000712281">
    <property type="component" value="Unassembled WGS sequence"/>
</dbReference>
<reference evidence="2" key="1">
    <citation type="submission" date="2019-12" db="EMBL/GenBank/DDBJ databases">
        <title>Genome sequencing and annotation of Brassica cretica.</title>
        <authorList>
            <person name="Studholme D.J."/>
            <person name="Sarris P.F."/>
        </authorList>
    </citation>
    <scope>NUCLEOTIDE SEQUENCE</scope>
    <source>
        <strain evidence="2">PFS-001/15</strain>
        <tissue evidence="2">Leaf</tissue>
    </source>
</reference>
<protein>
    <submittedName>
        <fullName evidence="2">Uncharacterized protein</fullName>
    </submittedName>
</protein>
<feature type="region of interest" description="Disordered" evidence="1">
    <location>
        <begin position="31"/>
        <end position="54"/>
    </location>
</feature>
<proteinExistence type="predicted"/>
<organism evidence="2 3">
    <name type="scientific">Brassica cretica</name>
    <name type="common">Mustard</name>
    <dbReference type="NCBI Taxonomy" id="69181"/>
    <lineage>
        <taxon>Eukaryota</taxon>
        <taxon>Viridiplantae</taxon>
        <taxon>Streptophyta</taxon>
        <taxon>Embryophyta</taxon>
        <taxon>Tracheophyta</taxon>
        <taxon>Spermatophyta</taxon>
        <taxon>Magnoliopsida</taxon>
        <taxon>eudicotyledons</taxon>
        <taxon>Gunneridae</taxon>
        <taxon>Pentapetalae</taxon>
        <taxon>rosids</taxon>
        <taxon>malvids</taxon>
        <taxon>Brassicales</taxon>
        <taxon>Brassicaceae</taxon>
        <taxon>Brassiceae</taxon>
        <taxon>Brassica</taxon>
    </lineage>
</organism>
<dbReference type="EMBL" id="QGKW02000007">
    <property type="protein sequence ID" value="KAF2620381.1"/>
    <property type="molecule type" value="Genomic_DNA"/>
</dbReference>
<name>A0A8S9MR87_BRACR</name>
<evidence type="ECO:0000256" key="1">
    <source>
        <dbReference type="SAM" id="MobiDB-lite"/>
    </source>
</evidence>
<comment type="caution">
    <text evidence="2">The sequence shown here is derived from an EMBL/GenBank/DDBJ whole genome shotgun (WGS) entry which is preliminary data.</text>
</comment>
<accession>A0A8S9MR87</accession>
<evidence type="ECO:0000313" key="3">
    <source>
        <dbReference type="Proteomes" id="UP000712281"/>
    </source>
</evidence>
<dbReference type="AlphaFoldDB" id="A0A8S9MR87"/>
<sequence length="54" mass="5457">MTSLSTFTAGGDDNSEPAFDFSAVETVPVDIAGGGDSIDQRHLDGQRGSGVTLG</sequence>